<feature type="coiled-coil region" evidence="1">
    <location>
        <begin position="147"/>
        <end position="292"/>
    </location>
</feature>
<evidence type="ECO:0000313" key="4">
    <source>
        <dbReference type="Proteomes" id="UP000054937"/>
    </source>
</evidence>
<keyword evidence="1" id="KW-0175">Coiled coil</keyword>
<proteinExistence type="predicted"/>
<protein>
    <submittedName>
        <fullName evidence="3">Uncharacterized protein</fullName>
    </submittedName>
</protein>
<dbReference type="AlphaFoldDB" id="A0A0V0QAX5"/>
<evidence type="ECO:0000256" key="1">
    <source>
        <dbReference type="SAM" id="Coils"/>
    </source>
</evidence>
<dbReference type="EMBL" id="LDAU01000220">
    <property type="protein sequence ID" value="KRW99223.1"/>
    <property type="molecule type" value="Genomic_DNA"/>
</dbReference>
<accession>A0A0V0QAX5</accession>
<feature type="compositionally biased region" description="Polar residues" evidence="2">
    <location>
        <begin position="13"/>
        <end position="38"/>
    </location>
</feature>
<gene>
    <name evidence="3" type="ORF">PPERSA_07466</name>
</gene>
<organism evidence="3 4">
    <name type="scientific">Pseudocohnilembus persalinus</name>
    <name type="common">Ciliate</name>
    <dbReference type="NCBI Taxonomy" id="266149"/>
    <lineage>
        <taxon>Eukaryota</taxon>
        <taxon>Sar</taxon>
        <taxon>Alveolata</taxon>
        <taxon>Ciliophora</taxon>
        <taxon>Intramacronucleata</taxon>
        <taxon>Oligohymenophorea</taxon>
        <taxon>Scuticociliatia</taxon>
        <taxon>Philasterida</taxon>
        <taxon>Pseudocohnilembidae</taxon>
        <taxon>Pseudocohnilembus</taxon>
    </lineage>
</organism>
<comment type="caution">
    <text evidence="3">The sequence shown here is derived from an EMBL/GenBank/DDBJ whole genome shotgun (WGS) entry which is preliminary data.</text>
</comment>
<evidence type="ECO:0000256" key="2">
    <source>
        <dbReference type="SAM" id="MobiDB-lite"/>
    </source>
</evidence>
<sequence>MQSVLTPSKYEILSQQTARTNPHQSNLSQERRNTSPIFKNQRLVSQTLKNSPNKVNINHSNSLTKDNTVSHQWSQKKLEMDQQQEIEYQSQMISKLKRLNDLLVQELKKPKKTTVTTTSQGKSICSVCCCKKKSKTTTQTNGSRKTLTQLKNQLANEQIVLLNKKNENLFSSLENMENDYIQQQEQYKQEILQYQEEQDRILLSNQQILEQNRILELELAQIKEKFSNELQTRTLENEKYASTISSLQNQVYELENIIIEKNDQIEELLLEKEKQNIELNKLSKNIKKISKIKANQISNAVTLDLSCDEYDSDEDYQEDKIINKYKRKVDQLSSQKNKLSEKYLKNKLQKQIYEQELAHNSELQYRKIIQDLQQSNSSLRNTLNQELQYRKLRL</sequence>
<dbReference type="Proteomes" id="UP000054937">
    <property type="component" value="Unassembled WGS sequence"/>
</dbReference>
<keyword evidence="4" id="KW-1185">Reference proteome</keyword>
<evidence type="ECO:0000313" key="3">
    <source>
        <dbReference type="EMBL" id="KRW99223.1"/>
    </source>
</evidence>
<feature type="region of interest" description="Disordered" evidence="2">
    <location>
        <begin position="1"/>
        <end position="38"/>
    </location>
</feature>
<dbReference type="InParanoid" id="A0A0V0QAX5"/>
<reference evidence="3 4" key="1">
    <citation type="journal article" date="2015" name="Sci. Rep.">
        <title>Genome of the facultative scuticociliatosis pathogen Pseudocohnilembus persalinus provides insight into its virulence through horizontal gene transfer.</title>
        <authorList>
            <person name="Xiong J."/>
            <person name="Wang G."/>
            <person name="Cheng J."/>
            <person name="Tian M."/>
            <person name="Pan X."/>
            <person name="Warren A."/>
            <person name="Jiang C."/>
            <person name="Yuan D."/>
            <person name="Miao W."/>
        </authorList>
    </citation>
    <scope>NUCLEOTIDE SEQUENCE [LARGE SCALE GENOMIC DNA]</scope>
    <source>
        <strain evidence="3">36N120E</strain>
    </source>
</reference>
<name>A0A0V0QAX5_PSEPJ</name>